<dbReference type="InterPro" id="IPR013087">
    <property type="entry name" value="Znf_C2H2_type"/>
</dbReference>
<keyword evidence="6" id="KW-0804">Transcription</keyword>
<evidence type="ECO:0000313" key="12">
    <source>
        <dbReference type="Proteomes" id="UP000237631"/>
    </source>
</evidence>
<dbReference type="GO" id="GO:0006357">
    <property type="term" value="P:regulation of transcription by RNA polymerase II"/>
    <property type="evidence" value="ECO:0007669"/>
    <property type="project" value="TreeGrafter"/>
</dbReference>
<dbReference type="STRING" id="357750.A0A2S6CFD6"/>
<comment type="subcellular location">
    <subcellularLocation>
        <location evidence="1">Nucleus</location>
    </subcellularLocation>
</comment>
<feature type="compositionally biased region" description="Low complexity" evidence="9">
    <location>
        <begin position="68"/>
        <end position="82"/>
    </location>
</feature>
<dbReference type="GO" id="GO:0008270">
    <property type="term" value="F:zinc ion binding"/>
    <property type="evidence" value="ECO:0007669"/>
    <property type="project" value="UniProtKB-KW"/>
</dbReference>
<gene>
    <name evidence="11" type="ORF">CBER1_09290</name>
</gene>
<dbReference type="PROSITE" id="PS50157">
    <property type="entry name" value="ZINC_FINGER_C2H2_2"/>
    <property type="match status" value="1"/>
</dbReference>
<dbReference type="OrthoDB" id="10261408at2759"/>
<protein>
    <recommendedName>
        <fullName evidence="10">C2H2-type domain-containing protein</fullName>
    </recommendedName>
</protein>
<evidence type="ECO:0000259" key="10">
    <source>
        <dbReference type="PROSITE" id="PS50157"/>
    </source>
</evidence>
<dbReference type="SUPFAM" id="SSF57667">
    <property type="entry name" value="beta-beta-alpha zinc fingers"/>
    <property type="match status" value="1"/>
</dbReference>
<evidence type="ECO:0000256" key="4">
    <source>
        <dbReference type="ARBA" id="ARBA00022833"/>
    </source>
</evidence>
<evidence type="ECO:0000256" key="7">
    <source>
        <dbReference type="ARBA" id="ARBA00023242"/>
    </source>
</evidence>
<dbReference type="EMBL" id="PNEN01000457">
    <property type="protein sequence ID" value="PPJ58429.1"/>
    <property type="molecule type" value="Genomic_DNA"/>
</dbReference>
<evidence type="ECO:0000313" key="11">
    <source>
        <dbReference type="EMBL" id="PPJ58429.1"/>
    </source>
</evidence>
<keyword evidence="2" id="KW-0479">Metal-binding</keyword>
<evidence type="ECO:0000256" key="2">
    <source>
        <dbReference type="ARBA" id="ARBA00022723"/>
    </source>
</evidence>
<dbReference type="Proteomes" id="UP000237631">
    <property type="component" value="Unassembled WGS sequence"/>
</dbReference>
<keyword evidence="4" id="KW-0862">Zinc</keyword>
<accession>A0A2S6CFD6</accession>
<evidence type="ECO:0000256" key="1">
    <source>
        <dbReference type="ARBA" id="ARBA00004123"/>
    </source>
</evidence>
<feature type="compositionally biased region" description="Basic and acidic residues" evidence="9">
    <location>
        <begin position="128"/>
        <end position="152"/>
    </location>
</feature>
<reference evidence="12" key="1">
    <citation type="journal article" date="2017" name="bioRxiv">
        <title>Conservation of a gene cluster reveals novel cercosporin biosynthetic mechanisms and extends production to the genus Colletotrichum.</title>
        <authorList>
            <person name="de Jonge R."/>
            <person name="Ebert M.K."/>
            <person name="Huitt-Roehl C.R."/>
            <person name="Pal P."/>
            <person name="Suttle J.C."/>
            <person name="Spanner R.E."/>
            <person name="Neubauer J.D."/>
            <person name="Jurick W.M.II."/>
            <person name="Stott K.A."/>
            <person name="Secor G.A."/>
            <person name="Thomma B.P.H.J."/>
            <person name="Van de Peer Y."/>
            <person name="Townsend C.A."/>
            <person name="Bolton M.D."/>
        </authorList>
    </citation>
    <scope>NUCLEOTIDE SEQUENCE [LARGE SCALE GENOMIC DNA]</scope>
    <source>
        <strain evidence="12">CBS538.71</strain>
    </source>
</reference>
<dbReference type="GO" id="GO:0005634">
    <property type="term" value="C:nucleus"/>
    <property type="evidence" value="ECO:0007669"/>
    <property type="project" value="UniProtKB-SubCell"/>
</dbReference>
<dbReference type="PANTHER" id="PTHR46179">
    <property type="entry name" value="ZINC FINGER PROTEIN"/>
    <property type="match status" value="1"/>
</dbReference>
<dbReference type="InterPro" id="IPR051061">
    <property type="entry name" value="Zinc_finger_trans_reg"/>
</dbReference>
<keyword evidence="12" id="KW-1185">Reference proteome</keyword>
<dbReference type="AlphaFoldDB" id="A0A2S6CFD6"/>
<sequence>MATLADYESSRRLLEAEGLEMQPFAPGKAEEDDNDNDDEMTESKEVGPGDYDPGLDSLGLGVQLRLGSETPTESSETSRATTPNSDGVPGLCHSPGSSTMDEVAVEEPQSSMAYDDQLAALHSTYASEHTRKQAERPASEERPVTPDTRDVSARSLSLEKSVASPYAEHEMNIRAVGTDRSPVVLGYSPTSPSNVIVREPITTSAQQRVPKIPEGHRKSTKGRNGGGRAASGSKAFKCPFPGCDKRPFKSKFELNSHQNIHKITGDFPCRKPVCNKRFRRLSDRNRHEERSAQHGGKGIPCPYCSGTEQTLARIDNLKKHIIRHHGIDKLEEYSRVDKTRPRPPQQMGFEFIAFRPK</sequence>
<evidence type="ECO:0000256" key="9">
    <source>
        <dbReference type="SAM" id="MobiDB-lite"/>
    </source>
</evidence>
<dbReference type="Gene3D" id="3.30.160.60">
    <property type="entry name" value="Classic Zinc Finger"/>
    <property type="match status" value="2"/>
</dbReference>
<evidence type="ECO:0000256" key="8">
    <source>
        <dbReference type="PROSITE-ProRule" id="PRU00042"/>
    </source>
</evidence>
<evidence type="ECO:0000256" key="5">
    <source>
        <dbReference type="ARBA" id="ARBA00023015"/>
    </source>
</evidence>
<keyword evidence="7" id="KW-0539">Nucleus</keyword>
<name>A0A2S6CFD6_9PEZI</name>
<dbReference type="SMART" id="SM00355">
    <property type="entry name" value="ZnF_C2H2"/>
    <property type="match status" value="3"/>
</dbReference>
<feature type="region of interest" description="Disordered" evidence="9">
    <location>
        <begin position="205"/>
        <end position="233"/>
    </location>
</feature>
<dbReference type="InterPro" id="IPR036236">
    <property type="entry name" value="Znf_C2H2_sf"/>
</dbReference>
<keyword evidence="3 8" id="KW-0863">Zinc-finger</keyword>
<feature type="domain" description="C2H2-type" evidence="10">
    <location>
        <begin position="267"/>
        <end position="299"/>
    </location>
</feature>
<comment type="caution">
    <text evidence="11">The sequence shown here is derived from an EMBL/GenBank/DDBJ whole genome shotgun (WGS) entry which is preliminary data.</text>
</comment>
<proteinExistence type="predicted"/>
<dbReference type="PANTHER" id="PTHR46179:SF13">
    <property type="entry name" value="C2H2-TYPE DOMAIN-CONTAINING PROTEIN"/>
    <property type="match status" value="1"/>
</dbReference>
<feature type="region of interest" description="Disordered" evidence="9">
    <location>
        <begin position="1"/>
        <end position="157"/>
    </location>
</feature>
<evidence type="ECO:0000256" key="6">
    <source>
        <dbReference type="ARBA" id="ARBA00023163"/>
    </source>
</evidence>
<organism evidence="11 12">
    <name type="scientific">Cercospora berteroae</name>
    <dbReference type="NCBI Taxonomy" id="357750"/>
    <lineage>
        <taxon>Eukaryota</taxon>
        <taxon>Fungi</taxon>
        <taxon>Dikarya</taxon>
        <taxon>Ascomycota</taxon>
        <taxon>Pezizomycotina</taxon>
        <taxon>Dothideomycetes</taxon>
        <taxon>Dothideomycetidae</taxon>
        <taxon>Mycosphaerellales</taxon>
        <taxon>Mycosphaerellaceae</taxon>
        <taxon>Cercospora</taxon>
    </lineage>
</organism>
<keyword evidence="5" id="KW-0805">Transcription regulation</keyword>
<evidence type="ECO:0000256" key="3">
    <source>
        <dbReference type="ARBA" id="ARBA00022771"/>
    </source>
</evidence>
<feature type="compositionally biased region" description="Acidic residues" evidence="9">
    <location>
        <begin position="30"/>
        <end position="40"/>
    </location>
</feature>